<dbReference type="EMBL" id="LAJG01000001">
    <property type="protein sequence ID" value="KKB82574.1"/>
    <property type="molecule type" value="Genomic_DNA"/>
</dbReference>
<reference evidence="2 3" key="1">
    <citation type="submission" date="2015-03" db="EMBL/GenBank/DDBJ databases">
        <authorList>
            <person name="Hassan Y.I."/>
            <person name="Lepp D."/>
            <person name="Zhou T."/>
        </authorList>
    </citation>
    <scope>NUCLEOTIDE SEQUENCE [LARGE SCALE GENOMIC DNA]</scope>
    <source>
        <strain evidence="2 3">GH2-10</strain>
    </source>
</reference>
<dbReference type="SUPFAM" id="SSF52467">
    <property type="entry name" value="DHS-like NAD/FAD-binding domain"/>
    <property type="match status" value="1"/>
</dbReference>
<dbReference type="OrthoDB" id="2077946at2"/>
<proteinExistence type="predicted"/>
<dbReference type="PATRIC" id="fig|361041.3.peg.75"/>
<feature type="compositionally biased region" description="Basic and acidic residues" evidence="1">
    <location>
        <begin position="374"/>
        <end position="392"/>
    </location>
</feature>
<accession>A0A0F5LK69</accession>
<gene>
    <name evidence="2" type="ORF">VW35_00360</name>
</gene>
<dbReference type="RefSeq" id="WP_046141076.1">
    <property type="nucleotide sequence ID" value="NZ_LAJG01000001.1"/>
</dbReference>
<evidence type="ECO:0000256" key="1">
    <source>
        <dbReference type="SAM" id="MobiDB-lite"/>
    </source>
</evidence>
<dbReference type="Pfam" id="PF13289">
    <property type="entry name" value="SIR2_2"/>
    <property type="match status" value="1"/>
</dbReference>
<dbReference type="STRING" id="361041.VW35_00360"/>
<keyword evidence="3" id="KW-1185">Reference proteome</keyword>
<organism evidence="2 3">
    <name type="scientific">Devosia soli</name>
    <dbReference type="NCBI Taxonomy" id="361041"/>
    <lineage>
        <taxon>Bacteria</taxon>
        <taxon>Pseudomonadati</taxon>
        <taxon>Pseudomonadota</taxon>
        <taxon>Alphaproteobacteria</taxon>
        <taxon>Hyphomicrobiales</taxon>
        <taxon>Devosiaceae</taxon>
        <taxon>Devosia</taxon>
    </lineage>
</organism>
<dbReference type="Proteomes" id="UP000033514">
    <property type="component" value="Unassembled WGS sequence"/>
</dbReference>
<sequence>MKFIENGPDIPDDLLVARDEGRVLFFCGAGVSLAFAGLSDFLKLAGDVINDLGSLTGSPARRLHAAANTKLPSGEKPFVPVDRMFTLLDLEFDPQEVRDSVARVLKPQSNVELHGHKALIDLSRGSDGRPRLVTTNFDRLFEACNPALTSWGPDNLPVPERPADFEGIIHIHGRVDEDYDAMSEPVVLSSSEFGRAYLSDGWATHYIRRLMDRFKIVFVGYSADDPPVQYLLEALREEQSPVENIYAFQHGDEQHANEQWLQKGVVPVAFGDDYSNLWDTLMAWSERAADPDAWFQRTVLEASAGPSICSPIFRGRIAHLASTLVGMNKVIASDPPMPSTWLYVLDPQVRYLDPAPVKRRDPTSDEFDPFQHLGLDRDEAPPPVDPDDHFERRKVPSGAWTAFEPTPRDVKSATVKDVGSIFGESSPLPRTWRLMLFIVRRMDEAPTLWWAAGLRSAHPQLIQQLEHELRYRLRDSGSVLLPYWRYLITQWRRPPVEATQAAIEIAHRAASGWTASLVREAIELARPRVKVERMFRVAPPMTVDADPTEFMNLDVEYADLHQDFKFDDAHLPLAVSLWRSLLVEAEQLETDIGAWLSIDTTRPDDGERLGGGYGLTGPVVKFTHLVEALEAANPAAAAQEVQAWNGQDGLVFERLRIWAAGRPLLTTIDQAQALFAGMDDETFWSYRHERDLLFAIRDRWAELPDAGRRAIETRILRSPIPYLADHAPTEAEERAAVHRLNAIHWFTRQGIAFGFDVAKERARLLEAAPSWQERWADHTAQPQVGKVRSITTDTDPASILDVPVNKLLPIEVPEEGFRDFKEHDPFAGYALERPAHSVLALHSAMRRGVETAWHYWSTFLRTTAKQKTSARLDTVVVRLVGSLPSDEIAKLWYPLVEWLTERGPRFENGEGGEFDAIWDLVVAAAALHPSGYKQKPGRDWSFESLNSVIGRLVLALLELPLPDGSHAVPAAWLERLDKVLALPGDHARHALHLVAQRTPWFQFHEPAWTEDRVLAKAIVDGPDADAFWSGFARMVRVPPPDLVAQLKAPMLARVGRGGREESNLIGYLLSAWASEGPQQIVFDAELRDALVLGGDDVRRTMLRFVSDWAEDNDRWRALVMPFITKVWPKQRTLRRPQMSSALVRFASSVPQQFAAVMQAVMPGLVPLSIGHDLHLDCEVADLDVVGIAALVTALQRLLPSERGDWPYEGKRLVDAIVATGAAQGPELDELSRRAAERDF</sequence>
<dbReference type="AlphaFoldDB" id="A0A0F5LK69"/>
<name>A0A0F5LK69_9HYPH</name>
<dbReference type="InterPro" id="IPR029035">
    <property type="entry name" value="DHS-like_NAD/FAD-binding_dom"/>
</dbReference>
<protein>
    <submittedName>
        <fullName evidence="2">Uncharacterized protein</fullName>
    </submittedName>
</protein>
<feature type="region of interest" description="Disordered" evidence="1">
    <location>
        <begin position="356"/>
        <end position="392"/>
    </location>
</feature>
<comment type="caution">
    <text evidence="2">The sequence shown here is derived from an EMBL/GenBank/DDBJ whole genome shotgun (WGS) entry which is preliminary data.</text>
</comment>
<evidence type="ECO:0000313" key="2">
    <source>
        <dbReference type="EMBL" id="KKB82574.1"/>
    </source>
</evidence>
<evidence type="ECO:0000313" key="3">
    <source>
        <dbReference type="Proteomes" id="UP000033514"/>
    </source>
</evidence>